<dbReference type="Proteomes" id="UP000284267">
    <property type="component" value="Unassembled WGS sequence"/>
</dbReference>
<name>A0A415HVF2_9FIRM</name>
<organism evidence="1 2">
    <name type="scientific">Blautia obeum</name>
    <dbReference type="NCBI Taxonomy" id="40520"/>
    <lineage>
        <taxon>Bacteria</taxon>
        <taxon>Bacillati</taxon>
        <taxon>Bacillota</taxon>
        <taxon>Clostridia</taxon>
        <taxon>Lachnospirales</taxon>
        <taxon>Lachnospiraceae</taxon>
        <taxon>Blautia</taxon>
    </lineage>
</organism>
<reference evidence="1 2" key="1">
    <citation type="submission" date="2018-08" db="EMBL/GenBank/DDBJ databases">
        <title>A genome reference for cultivated species of the human gut microbiota.</title>
        <authorList>
            <person name="Zou Y."/>
            <person name="Xue W."/>
            <person name="Luo G."/>
        </authorList>
    </citation>
    <scope>NUCLEOTIDE SEQUENCE [LARGE SCALE GENOMIC DNA]</scope>
    <source>
        <strain evidence="1 2">AF39-4</strain>
    </source>
</reference>
<dbReference type="RefSeq" id="WP_118367465.1">
    <property type="nucleotide sequence ID" value="NZ_CABJDZ010000001.1"/>
</dbReference>
<gene>
    <name evidence="1" type="ORF">DW040_02615</name>
</gene>
<dbReference type="EMBL" id="QROE01000001">
    <property type="protein sequence ID" value="RHK98215.1"/>
    <property type="molecule type" value="Genomic_DNA"/>
</dbReference>
<sequence>MKYTCYDWYGNKKVDNIDNLKDAVREALKLDCEVHDENGDIIYSKWDGWNGDYPEIEKRWFPVADMEMVNKANDFIEKTGMFYEWCKLQRDQFYKWIGKSEWLHSDRWSATYDWVNDGRFANVDIPEDIVNCLVEEWETNVIHLKVGI</sequence>
<proteinExistence type="predicted"/>
<protein>
    <submittedName>
        <fullName evidence="1">Uncharacterized protein</fullName>
    </submittedName>
</protein>
<evidence type="ECO:0000313" key="2">
    <source>
        <dbReference type="Proteomes" id="UP000284267"/>
    </source>
</evidence>
<evidence type="ECO:0000313" key="1">
    <source>
        <dbReference type="EMBL" id="RHK98215.1"/>
    </source>
</evidence>
<accession>A0A415HVF2</accession>
<dbReference type="AlphaFoldDB" id="A0A415HVF2"/>
<comment type="caution">
    <text evidence="1">The sequence shown here is derived from an EMBL/GenBank/DDBJ whole genome shotgun (WGS) entry which is preliminary data.</text>
</comment>